<evidence type="ECO:0000313" key="3">
    <source>
        <dbReference type="Proteomes" id="UP000266188"/>
    </source>
</evidence>
<proteinExistence type="predicted"/>
<organism evidence="2 3">
    <name type="scientific">Aspergillus sclerotialis</name>
    <dbReference type="NCBI Taxonomy" id="2070753"/>
    <lineage>
        <taxon>Eukaryota</taxon>
        <taxon>Fungi</taxon>
        <taxon>Dikarya</taxon>
        <taxon>Ascomycota</taxon>
        <taxon>Pezizomycotina</taxon>
        <taxon>Eurotiomycetes</taxon>
        <taxon>Eurotiomycetidae</taxon>
        <taxon>Eurotiales</taxon>
        <taxon>Aspergillaceae</taxon>
        <taxon>Aspergillus</taxon>
        <taxon>Aspergillus subgen. Polypaecilum</taxon>
    </lineage>
</organism>
<feature type="region of interest" description="Disordered" evidence="1">
    <location>
        <begin position="31"/>
        <end position="67"/>
    </location>
</feature>
<feature type="region of interest" description="Disordered" evidence="1">
    <location>
        <begin position="103"/>
        <end position="143"/>
    </location>
</feature>
<dbReference type="Proteomes" id="UP000266188">
    <property type="component" value="Unassembled WGS sequence"/>
</dbReference>
<dbReference type="AlphaFoldDB" id="A0A3A2ZRN2"/>
<dbReference type="EMBL" id="MVGC01000050">
    <property type="protein sequence ID" value="RJE25360.1"/>
    <property type="molecule type" value="Genomic_DNA"/>
</dbReference>
<protein>
    <submittedName>
        <fullName evidence="2">Uncharacterized protein</fullName>
    </submittedName>
</protein>
<gene>
    <name evidence="2" type="ORF">PHISCL_02323</name>
</gene>
<accession>A0A3A2ZRN2</accession>
<evidence type="ECO:0000256" key="1">
    <source>
        <dbReference type="SAM" id="MobiDB-lite"/>
    </source>
</evidence>
<evidence type="ECO:0000313" key="2">
    <source>
        <dbReference type="EMBL" id="RJE25360.1"/>
    </source>
</evidence>
<feature type="compositionally biased region" description="Basic residues" evidence="1">
    <location>
        <begin position="133"/>
        <end position="143"/>
    </location>
</feature>
<keyword evidence="3" id="KW-1185">Reference proteome</keyword>
<feature type="compositionally biased region" description="Polar residues" evidence="1">
    <location>
        <begin position="31"/>
        <end position="57"/>
    </location>
</feature>
<reference evidence="3" key="1">
    <citation type="submission" date="2017-02" db="EMBL/GenBank/DDBJ databases">
        <authorList>
            <person name="Tafer H."/>
            <person name="Lopandic K."/>
        </authorList>
    </citation>
    <scope>NUCLEOTIDE SEQUENCE [LARGE SCALE GENOMIC DNA]</scope>
    <source>
        <strain evidence="3">CBS 366.77</strain>
    </source>
</reference>
<name>A0A3A2ZRN2_9EURO</name>
<comment type="caution">
    <text evidence="2">The sequence shown here is derived from an EMBL/GenBank/DDBJ whole genome shotgun (WGS) entry which is preliminary data.</text>
</comment>
<sequence length="143" mass="15923">MPKLATSSRRVRFAPFPKATPDAIDEILQSLEEQSPRSTIPNTSQPLRRGSIESNGANPIGPADRYPRTPVAHLFINNKTVMSSSKDWSTVLDPVRSYIATSAPTANIRRQHKAYSAESRQVHPKKSETQSTPHRRHNKTGIV</sequence>